<evidence type="ECO:0000256" key="2">
    <source>
        <dbReference type="ARBA" id="ARBA00022737"/>
    </source>
</evidence>
<protein>
    <submittedName>
        <fullName evidence="7">NWD2 protein</fullName>
    </submittedName>
</protein>
<proteinExistence type="predicted"/>
<dbReference type="Gene3D" id="2.130.10.10">
    <property type="entry name" value="YVTN repeat-like/Quinoprotein amine dehydrogenase"/>
    <property type="match status" value="2"/>
</dbReference>
<feature type="non-terminal residue" evidence="7">
    <location>
        <position position="1"/>
    </location>
</feature>
<evidence type="ECO:0000259" key="6">
    <source>
        <dbReference type="Pfam" id="PF25469"/>
    </source>
</evidence>
<evidence type="ECO:0000313" key="8">
    <source>
        <dbReference type="Proteomes" id="UP001166093"/>
    </source>
</evidence>
<keyword evidence="8" id="KW-1185">Reference proteome</keyword>
<dbReference type="Pfam" id="PF05729">
    <property type="entry name" value="NACHT"/>
    <property type="match status" value="1"/>
</dbReference>
<dbReference type="SMART" id="SM00320">
    <property type="entry name" value="WD40"/>
    <property type="match status" value="3"/>
</dbReference>
<dbReference type="PROSITE" id="PS50082">
    <property type="entry name" value="WD_REPEATS_2"/>
    <property type="match status" value="1"/>
</dbReference>
<feature type="domain" description="NWD1/2-like winged helix-turn-helix" evidence="6">
    <location>
        <begin position="225"/>
        <end position="327"/>
    </location>
</feature>
<name>A0ABS2XWK8_POLSP</name>
<dbReference type="InterPro" id="IPR011047">
    <property type="entry name" value="Quinoprotein_ADH-like_sf"/>
</dbReference>
<evidence type="ECO:0000256" key="3">
    <source>
        <dbReference type="PROSITE-ProRule" id="PRU00221"/>
    </source>
</evidence>
<dbReference type="SUPFAM" id="SSF50998">
    <property type="entry name" value="Quinoprotein alcohol dehydrogenase-like"/>
    <property type="match status" value="2"/>
</dbReference>
<dbReference type="Pfam" id="PF25469">
    <property type="entry name" value="WHD_NWD1"/>
    <property type="match status" value="1"/>
</dbReference>
<evidence type="ECO:0000259" key="5">
    <source>
        <dbReference type="Pfam" id="PF05729"/>
    </source>
</evidence>
<sequence length="1296" mass="146015">IVLHGGKGCGKSTLMAKAAVLASNWIPGKLKTIVRFVGTTGESRNVRLLLQSLCFQLAEIYHGKANLSESLHALMNEFIALLEFASEDSPLLIILDGLDELSEEHNTDVSWLPSTLPQHVYLIVSTSMESSSLKISEKLTIMSDTVHITALSPTEVTQILRCWLERDHRRLQAGQWRLIIEACLACPSPLYLQSAYQETKQWASFTSPDEIYLPADLCKLYTSILARLEKEHGEQFVKKAASFITLSRNGITLEELVDLLSQDHGVMQEIQQSHGLTVSKFPFVLWARLQHDLGNHLVEQKTDNTYVFNWAHSTLELVCEERYLKTRDAQIALHAEYARYYLGKRTSPDVSNANGHGFQPLAWVVEKDSVKNYIFNIRQLHGVTYHLIKSNSISTLVSECLFNYEFLLHKAWGLSVVHLEEDIKAALTPEKQLIDLDVLSEALQLSKKVLLQDPCQLASQLVGRLNQIISTDIPVAPGDPKKFSYLHTLLSQCYSSSVPVLVPSFTCLLPPGGLLYDLLAGHTDTITAFTGANKDLIAVTASRDRTLKIWDLASGRAVKTVHEVGRNIRSVVLCMDNTLVAVTEDHCLQVWEVSSGRMIYSENDSLDIPVLTTAMDGQFLVAFYDGSHTMKVFDLAASCKQLHQVEITPDDNPIHKDRSVLVSQNSVKDYVLFAYRSGKEAMVFSARKGEVITKLPANEPVASVQGVDMTREYFLLICRYPYMRLHEIVHIELFSTGSFQYLRSVKGCCNDPISVLSVTRAGTHVVTFCSSADTSTTEIVTWNLETEDHKHIVKSSSVVTGGSCIDLRFCLAVCRKENHIRKWNLASKINDQSLSFNSHKVKSIDGTEEIIPMKNYSSYVVCKSLNPGVVRVWNIVKSNYKGKAVRVERGLYENTDVVIVRDMKLYILTDKGVSAFTETPRPIFQTLLVYDLLKKKYIKKQTGLYIIPCQKHEYQILEGGLLLGLSENRDHMVVWSLETGFIKTRIRPIYKDQLLSNMLQTSLGPKDKHYKELLSKMGSTKEVKAHMTPWERRNETKTAKNRRLEKEMKREIEKLQQIDNEKHNGIDQYLISGDEQVLVCSYYAHHLNVFSLESHSHIHMLEDRTSMLFLHNAALSYSGNYLAISNYSDKTKTSYVTLWDTLNGKVRKRLKNEPSVCCVAVTDDASRVVFGVMEANKLKVWDPFKKRHKTIFGYENLTLGDNSKLHITDGGERAILLAGDISLWDLKGGTVVSVFTPDSKIQCLSLTHDKETILLGMSDNPALITMKLMSKEIMKTSSKGMDLFGEISSSSDEEED</sequence>
<dbReference type="InterPro" id="IPR027417">
    <property type="entry name" value="P-loop_NTPase"/>
</dbReference>
<feature type="coiled-coil region" evidence="4">
    <location>
        <begin position="1034"/>
        <end position="1061"/>
    </location>
</feature>
<evidence type="ECO:0000256" key="4">
    <source>
        <dbReference type="SAM" id="Coils"/>
    </source>
</evidence>
<keyword evidence="1 3" id="KW-0853">WD repeat</keyword>
<dbReference type="InterPro" id="IPR057588">
    <property type="entry name" value="NWD1/2-like_WH"/>
</dbReference>
<dbReference type="PANTHER" id="PTHR19871">
    <property type="entry name" value="BETA TRANSDUCIN-RELATED PROTEIN"/>
    <property type="match status" value="1"/>
</dbReference>
<dbReference type="InterPro" id="IPR052752">
    <property type="entry name" value="NACHT-WD_repeat"/>
</dbReference>
<evidence type="ECO:0000313" key="7">
    <source>
        <dbReference type="EMBL" id="MBN3278627.1"/>
    </source>
</evidence>
<dbReference type="Proteomes" id="UP001166093">
    <property type="component" value="Unassembled WGS sequence"/>
</dbReference>
<dbReference type="PROSITE" id="PS00678">
    <property type="entry name" value="WD_REPEATS_1"/>
    <property type="match status" value="1"/>
</dbReference>
<accession>A0ABS2XWK8</accession>
<dbReference type="InterPro" id="IPR019775">
    <property type="entry name" value="WD40_repeat_CS"/>
</dbReference>
<dbReference type="PANTHER" id="PTHR19871:SF43">
    <property type="entry name" value="SI:CH211-212K18.6"/>
    <property type="match status" value="1"/>
</dbReference>
<dbReference type="Gene3D" id="3.40.50.300">
    <property type="entry name" value="P-loop containing nucleotide triphosphate hydrolases"/>
    <property type="match status" value="1"/>
</dbReference>
<feature type="repeat" description="WD" evidence="3">
    <location>
        <begin position="519"/>
        <end position="560"/>
    </location>
</feature>
<comment type="caution">
    <text evidence="7">The sequence shown here is derived from an EMBL/GenBank/DDBJ whole genome shotgun (WGS) entry which is preliminary data.</text>
</comment>
<dbReference type="SUPFAM" id="SSF52540">
    <property type="entry name" value="P-loop containing nucleoside triphosphate hydrolases"/>
    <property type="match status" value="1"/>
</dbReference>
<dbReference type="InterPro" id="IPR015943">
    <property type="entry name" value="WD40/YVTN_repeat-like_dom_sf"/>
</dbReference>
<feature type="non-terminal residue" evidence="7">
    <location>
        <position position="1296"/>
    </location>
</feature>
<organism evidence="7 8">
    <name type="scientific">Polyodon spathula</name>
    <name type="common">North American paddlefish</name>
    <name type="synonym">Squalus spathula</name>
    <dbReference type="NCBI Taxonomy" id="7913"/>
    <lineage>
        <taxon>Eukaryota</taxon>
        <taxon>Metazoa</taxon>
        <taxon>Chordata</taxon>
        <taxon>Craniata</taxon>
        <taxon>Vertebrata</taxon>
        <taxon>Euteleostomi</taxon>
        <taxon>Actinopterygii</taxon>
        <taxon>Chondrostei</taxon>
        <taxon>Acipenseriformes</taxon>
        <taxon>Polyodontidae</taxon>
        <taxon>Polyodon</taxon>
    </lineage>
</organism>
<feature type="domain" description="NACHT" evidence="5">
    <location>
        <begin position="1"/>
        <end position="165"/>
    </location>
</feature>
<keyword evidence="4" id="KW-0175">Coiled coil</keyword>
<dbReference type="InterPro" id="IPR007111">
    <property type="entry name" value="NACHT_NTPase"/>
</dbReference>
<keyword evidence="2" id="KW-0677">Repeat</keyword>
<dbReference type="EMBL" id="JAAWVQ010081120">
    <property type="protein sequence ID" value="MBN3278627.1"/>
    <property type="molecule type" value="Genomic_DNA"/>
</dbReference>
<gene>
    <name evidence="7" type="primary">Nwd2_1</name>
    <name evidence="7" type="ORF">GTO93_0000503</name>
</gene>
<dbReference type="PROSITE" id="PS50294">
    <property type="entry name" value="WD_REPEATS_REGION"/>
    <property type="match status" value="1"/>
</dbReference>
<evidence type="ECO:0000256" key="1">
    <source>
        <dbReference type="ARBA" id="ARBA00022574"/>
    </source>
</evidence>
<dbReference type="InterPro" id="IPR001680">
    <property type="entry name" value="WD40_rpt"/>
</dbReference>
<reference evidence="7" key="1">
    <citation type="journal article" date="2021" name="Cell">
        <title>Tracing the genetic footprints of vertebrate landing in non-teleost ray-finned fishes.</title>
        <authorList>
            <person name="Bi X."/>
            <person name="Wang K."/>
            <person name="Yang L."/>
            <person name="Pan H."/>
            <person name="Jiang H."/>
            <person name="Wei Q."/>
            <person name="Fang M."/>
            <person name="Yu H."/>
            <person name="Zhu C."/>
            <person name="Cai Y."/>
            <person name="He Y."/>
            <person name="Gan X."/>
            <person name="Zeng H."/>
            <person name="Yu D."/>
            <person name="Zhu Y."/>
            <person name="Jiang H."/>
            <person name="Qiu Q."/>
            <person name="Yang H."/>
            <person name="Zhang Y.E."/>
            <person name="Wang W."/>
            <person name="Zhu M."/>
            <person name="He S."/>
            <person name="Zhang G."/>
        </authorList>
    </citation>
    <scope>NUCLEOTIDE SEQUENCE</scope>
    <source>
        <strain evidence="7">Pddl_001</strain>
    </source>
</reference>